<dbReference type="Pfam" id="PF10167">
    <property type="entry name" value="BORCS8"/>
    <property type="match status" value="1"/>
</dbReference>
<name>A0A4P9Y7W8_9FUNG</name>
<organism evidence="1 2">
    <name type="scientific">Piptocephalis cylindrospora</name>
    <dbReference type="NCBI Taxonomy" id="1907219"/>
    <lineage>
        <taxon>Eukaryota</taxon>
        <taxon>Fungi</taxon>
        <taxon>Fungi incertae sedis</taxon>
        <taxon>Zoopagomycota</taxon>
        <taxon>Zoopagomycotina</taxon>
        <taxon>Zoopagomycetes</taxon>
        <taxon>Zoopagales</taxon>
        <taxon>Piptocephalidaceae</taxon>
        <taxon>Piptocephalis</taxon>
    </lineage>
</organism>
<gene>
    <name evidence="1" type="ORF">BJ684DRAFT_14522</name>
</gene>
<proteinExistence type="predicted"/>
<reference evidence="2" key="1">
    <citation type="journal article" date="2018" name="Nat. Microbiol.">
        <title>Leveraging single-cell genomics to expand the fungal tree of life.</title>
        <authorList>
            <person name="Ahrendt S.R."/>
            <person name="Quandt C.A."/>
            <person name="Ciobanu D."/>
            <person name="Clum A."/>
            <person name="Salamov A."/>
            <person name="Andreopoulos B."/>
            <person name="Cheng J.F."/>
            <person name="Woyke T."/>
            <person name="Pelin A."/>
            <person name="Henrissat B."/>
            <person name="Reynolds N.K."/>
            <person name="Benny G.L."/>
            <person name="Smith M.E."/>
            <person name="James T.Y."/>
            <person name="Grigoriev I.V."/>
        </authorList>
    </citation>
    <scope>NUCLEOTIDE SEQUENCE [LARGE SCALE GENOMIC DNA]</scope>
</reference>
<keyword evidence="2" id="KW-1185">Reference proteome</keyword>
<dbReference type="EMBL" id="KZ987749">
    <property type="protein sequence ID" value="RKP15198.1"/>
    <property type="molecule type" value="Genomic_DNA"/>
</dbReference>
<protein>
    <submittedName>
        <fullName evidence="1">Uncharacterized protein</fullName>
    </submittedName>
</protein>
<dbReference type="AlphaFoldDB" id="A0A4P9Y7W8"/>
<evidence type="ECO:0000313" key="1">
    <source>
        <dbReference type="EMBL" id="RKP15198.1"/>
    </source>
</evidence>
<accession>A0A4P9Y7W8</accession>
<dbReference type="OrthoDB" id="10044187at2759"/>
<dbReference type="InterPro" id="IPR019320">
    <property type="entry name" value="BORCS8"/>
</dbReference>
<sequence>MTASWTELMTSAEEGTGQTGLCPYSDLGTNVSLTHRALLNDASLGLYRVYENVKVQAPEMLAAKASMDKEQLKMERAIATAEDLQKILANLHRCKSFNQVNQWLKEAIQDA</sequence>
<dbReference type="Proteomes" id="UP000267251">
    <property type="component" value="Unassembled WGS sequence"/>
</dbReference>
<evidence type="ECO:0000313" key="2">
    <source>
        <dbReference type="Proteomes" id="UP000267251"/>
    </source>
</evidence>